<dbReference type="InterPro" id="IPR058240">
    <property type="entry name" value="rSAM_sf"/>
</dbReference>
<dbReference type="SUPFAM" id="SSF102114">
    <property type="entry name" value="Radical SAM enzymes"/>
    <property type="match status" value="1"/>
</dbReference>
<dbReference type="Proteomes" id="UP000198324">
    <property type="component" value="Unassembled WGS sequence"/>
</dbReference>
<dbReference type="AlphaFoldDB" id="A0A238YYF3"/>
<reference evidence="3 4" key="1">
    <citation type="submission" date="2017-06" db="EMBL/GenBank/DDBJ databases">
        <authorList>
            <person name="Kim H.J."/>
            <person name="Triplett B.A."/>
        </authorList>
    </citation>
    <scope>NUCLEOTIDE SEQUENCE [LARGE SCALE GENOMIC DNA]</scope>
    <source>
        <strain evidence="3 4">DSM 13116</strain>
    </source>
</reference>
<feature type="compositionally biased region" description="Basic and acidic residues" evidence="1">
    <location>
        <begin position="617"/>
        <end position="636"/>
    </location>
</feature>
<gene>
    <name evidence="3" type="ORF">SAMN04488503_1070</name>
</gene>
<dbReference type="PANTHER" id="PTHR42731:SF1">
    <property type="entry name" value="RADICAL SAM DOMAIN PROTEIN"/>
    <property type="match status" value="1"/>
</dbReference>
<keyword evidence="4" id="KW-1185">Reference proteome</keyword>
<feature type="region of interest" description="Disordered" evidence="1">
    <location>
        <begin position="617"/>
        <end position="676"/>
    </location>
</feature>
<evidence type="ECO:0000259" key="2">
    <source>
        <dbReference type="PROSITE" id="PS51918"/>
    </source>
</evidence>
<dbReference type="GO" id="GO:0051536">
    <property type="term" value="F:iron-sulfur cluster binding"/>
    <property type="evidence" value="ECO:0007669"/>
    <property type="project" value="InterPro"/>
</dbReference>
<dbReference type="GO" id="GO:0003824">
    <property type="term" value="F:catalytic activity"/>
    <property type="evidence" value="ECO:0007669"/>
    <property type="project" value="InterPro"/>
</dbReference>
<dbReference type="OrthoDB" id="9806827at2"/>
<evidence type="ECO:0000256" key="1">
    <source>
        <dbReference type="SAM" id="MobiDB-lite"/>
    </source>
</evidence>
<name>A0A238YYF3_9BACT</name>
<dbReference type="PANTHER" id="PTHR42731">
    <property type="entry name" value="SLL1084 PROTEIN"/>
    <property type="match status" value="1"/>
</dbReference>
<dbReference type="SFLD" id="SFLDG01082">
    <property type="entry name" value="B12-binding_domain_containing"/>
    <property type="match status" value="1"/>
</dbReference>
<proteinExistence type="predicted"/>
<dbReference type="InterPro" id="IPR006638">
    <property type="entry name" value="Elp3/MiaA/NifB-like_rSAM"/>
</dbReference>
<dbReference type="SFLD" id="SFLDS00029">
    <property type="entry name" value="Radical_SAM"/>
    <property type="match status" value="1"/>
</dbReference>
<evidence type="ECO:0000313" key="4">
    <source>
        <dbReference type="Proteomes" id="UP000198324"/>
    </source>
</evidence>
<dbReference type="Gene3D" id="3.80.30.20">
    <property type="entry name" value="tm_1862 like domain"/>
    <property type="match status" value="1"/>
</dbReference>
<dbReference type="Pfam" id="PF10105">
    <property type="entry name" value="DUF2344"/>
    <property type="match status" value="1"/>
</dbReference>
<dbReference type="NCBIfam" id="TIGR03960">
    <property type="entry name" value="rSAM_fuse_unch"/>
    <property type="match status" value="1"/>
</dbReference>
<dbReference type="Pfam" id="PF19864">
    <property type="entry name" value="Radical_SAM_N2"/>
    <property type="match status" value="1"/>
</dbReference>
<dbReference type="InterPro" id="IPR045784">
    <property type="entry name" value="Radical_SAM_N2"/>
</dbReference>
<dbReference type="PROSITE" id="PS51918">
    <property type="entry name" value="RADICAL_SAM"/>
    <property type="match status" value="1"/>
</dbReference>
<protein>
    <submittedName>
        <fullName evidence="3">Radical SAM-linked protein/radical SAM family uncharacterized protein</fullName>
    </submittedName>
</protein>
<dbReference type="InterPro" id="IPR018768">
    <property type="entry name" value="DUF2344"/>
</dbReference>
<organism evidence="3 4">
    <name type="scientific">Humidesulfovibrio mexicanus</name>
    <dbReference type="NCBI Taxonomy" id="147047"/>
    <lineage>
        <taxon>Bacteria</taxon>
        <taxon>Pseudomonadati</taxon>
        <taxon>Thermodesulfobacteriota</taxon>
        <taxon>Desulfovibrionia</taxon>
        <taxon>Desulfovibrionales</taxon>
        <taxon>Desulfovibrionaceae</taxon>
        <taxon>Humidesulfovibrio</taxon>
    </lineage>
</organism>
<dbReference type="EMBL" id="FZOC01000002">
    <property type="protein sequence ID" value="SNR75748.1"/>
    <property type="molecule type" value="Genomic_DNA"/>
</dbReference>
<dbReference type="InterPro" id="IPR023862">
    <property type="entry name" value="CHP03960_rSAM"/>
</dbReference>
<dbReference type="InterPro" id="IPR023404">
    <property type="entry name" value="rSAM_horseshoe"/>
</dbReference>
<accession>A0A238YYF3</accession>
<evidence type="ECO:0000313" key="3">
    <source>
        <dbReference type="EMBL" id="SNR75748.1"/>
    </source>
</evidence>
<dbReference type="Pfam" id="PF04055">
    <property type="entry name" value="Radical_SAM"/>
    <property type="match status" value="1"/>
</dbReference>
<feature type="domain" description="Radical SAM core" evidence="2">
    <location>
        <begin position="249"/>
        <end position="484"/>
    </location>
</feature>
<dbReference type="CDD" id="cd01335">
    <property type="entry name" value="Radical_SAM"/>
    <property type="match status" value="1"/>
</dbReference>
<dbReference type="SMART" id="SM00729">
    <property type="entry name" value="Elp3"/>
    <property type="match status" value="1"/>
</dbReference>
<feature type="compositionally biased region" description="Low complexity" evidence="1">
    <location>
        <begin position="647"/>
        <end position="656"/>
    </location>
</feature>
<sequence length="889" mass="98405">MKELLPLLPRPSRYLGNEWGAVRKDPAALAGRIALAFPDLYEVGMSYLGQKILAQAINQRPELFAERVFCPCAEAGEILRAQGVPLATLETDTPLRELDAVGFSLTHELCYTNVLFMLDLAQIPLRAAQRLDPGPHGPWPLVMAGGGAAFNAEPIAEFLDLMVLGDGEEVMPELLARIAAARRAGTPRLELLRELADLPGVYVPAFFAWDAPGQPVRPLLPGHERVEKAIVADLSGAPFPLSPAVPFGQAVHDRYTIELARGCTRGCRFCHAGMTYRPVRERTPEELGDMISKAIAATGFEEVSLLSLSTGDYSALEGLFDTVFDRCAAEQVSICLPSLRVGSLSEHIMERIASIRRTGATIAPEAGSQRLRDVINKGVSEEGLLRHVRTLFDHGWQQVKLYFMIGLPTETDEDLDAIADLCVKVRDVAGRHVKRLQVTAAVSPFVPKTHTPFQWEGQIGMEEIRRRIYYLKDALKPHKRITLKYHQPEMSFLEGVLSRGDRRLGPVIETAYRKGALFSSWKDHLRLEHYLEALAEHGLTPEEFQGPRDVGAPLPWDHLSCGVSRDFLLLERRRALEGKITPDCRYGACRNCGVCTLDGRVSELSVQARDADIRPRVVFARRDQETPELEPRDRQEPQNPGQISPEAALVQAAQAARGHQPGQGGGHARPQPPDLGLSERKAQYRIWYEKRAEAAYLSQLELQSILERALRRTRFPLSFSAGFHPMPRISFGRALPVGVESVSEWFTLCLREALPAERVLSALAAQMPHGLAPFRIENLPPHQKTVQAVGESFLVRYSGSEAEVAAWRARWAEFLARDVVMFDRKSKNGPKATNLRALVAAAEPRPDGSVALALDWSTDYMSPQALVLAVNAPISPLAVRLLKVGQQFG</sequence>
<dbReference type="InterPro" id="IPR007197">
    <property type="entry name" value="rSAM"/>
</dbReference>
<dbReference type="RefSeq" id="WP_089272496.1">
    <property type="nucleotide sequence ID" value="NZ_FZOC01000002.1"/>
</dbReference>
<dbReference type="NCBIfam" id="TIGR03936">
    <property type="entry name" value="sam_1_link_chp"/>
    <property type="match status" value="1"/>
</dbReference>